<evidence type="ECO:0000313" key="3">
    <source>
        <dbReference type="Proteomes" id="UP001500403"/>
    </source>
</evidence>
<proteinExistence type="predicted"/>
<gene>
    <name evidence="2" type="ORF">GCM10010446_01020</name>
</gene>
<protein>
    <recommendedName>
        <fullName evidence="4">Secreted protein</fullName>
    </recommendedName>
</protein>
<evidence type="ECO:0000313" key="2">
    <source>
        <dbReference type="EMBL" id="GAA2920812.1"/>
    </source>
</evidence>
<dbReference type="EMBL" id="BAAAUD010000002">
    <property type="protein sequence ID" value="GAA2920812.1"/>
    <property type="molecule type" value="Genomic_DNA"/>
</dbReference>
<name>A0ABP6J4P8_9ACTN</name>
<sequence length="146" mass="14992">MNGNLSAVSALVTVLVLAAAPSALASTEAGPSAASWANDPFDVCSKDCVLGGAWGTVIWGNRTATVQGGVADWTTVGTTVHFEAFAGSTKIDTESRGVVNSSAYGEKPYNFVIGNPDLPGGIDRVRITVCTPSPTNCGQQFNAVRN</sequence>
<dbReference type="Proteomes" id="UP001500403">
    <property type="component" value="Unassembled WGS sequence"/>
</dbReference>
<comment type="caution">
    <text evidence="2">The sequence shown here is derived from an EMBL/GenBank/DDBJ whole genome shotgun (WGS) entry which is preliminary data.</text>
</comment>
<reference evidence="3" key="1">
    <citation type="journal article" date="2019" name="Int. J. Syst. Evol. Microbiol.">
        <title>The Global Catalogue of Microorganisms (GCM) 10K type strain sequencing project: providing services to taxonomists for standard genome sequencing and annotation.</title>
        <authorList>
            <consortium name="The Broad Institute Genomics Platform"/>
            <consortium name="The Broad Institute Genome Sequencing Center for Infectious Disease"/>
            <person name="Wu L."/>
            <person name="Ma J."/>
        </authorList>
    </citation>
    <scope>NUCLEOTIDE SEQUENCE [LARGE SCALE GENOMIC DNA]</scope>
    <source>
        <strain evidence="3">JCM 9088</strain>
    </source>
</reference>
<organism evidence="2 3">
    <name type="scientific">Streptomyces enissocaesilis</name>
    <dbReference type="NCBI Taxonomy" id="332589"/>
    <lineage>
        <taxon>Bacteria</taxon>
        <taxon>Bacillati</taxon>
        <taxon>Actinomycetota</taxon>
        <taxon>Actinomycetes</taxon>
        <taxon>Kitasatosporales</taxon>
        <taxon>Streptomycetaceae</taxon>
        <taxon>Streptomyces</taxon>
        <taxon>Streptomyces rochei group</taxon>
    </lineage>
</organism>
<keyword evidence="1" id="KW-0732">Signal</keyword>
<evidence type="ECO:0000256" key="1">
    <source>
        <dbReference type="SAM" id="SignalP"/>
    </source>
</evidence>
<evidence type="ECO:0008006" key="4">
    <source>
        <dbReference type="Google" id="ProtNLM"/>
    </source>
</evidence>
<feature type="signal peptide" evidence="1">
    <location>
        <begin position="1"/>
        <end position="25"/>
    </location>
</feature>
<feature type="chain" id="PRO_5046610824" description="Secreted protein" evidence="1">
    <location>
        <begin position="26"/>
        <end position="146"/>
    </location>
</feature>
<keyword evidence="3" id="KW-1185">Reference proteome</keyword>
<accession>A0ABP6J4P8</accession>